<evidence type="ECO:0000256" key="2">
    <source>
        <dbReference type="SAM" id="Phobius"/>
    </source>
</evidence>
<feature type="region of interest" description="Disordered" evidence="1">
    <location>
        <begin position="1"/>
        <end position="33"/>
    </location>
</feature>
<keyword evidence="2" id="KW-0472">Membrane</keyword>
<name>C6T597_SOYBN</name>
<keyword evidence="2" id="KW-0812">Transmembrane</keyword>
<feature type="compositionally biased region" description="Polar residues" evidence="1">
    <location>
        <begin position="20"/>
        <end position="33"/>
    </location>
</feature>
<proteinExistence type="evidence at transcript level"/>
<dbReference type="EMBL" id="BT092609">
    <property type="protein sequence ID" value="ACU16899.1"/>
    <property type="molecule type" value="mRNA"/>
</dbReference>
<protein>
    <submittedName>
        <fullName evidence="3">Uncharacterized protein</fullName>
    </submittedName>
</protein>
<evidence type="ECO:0000256" key="1">
    <source>
        <dbReference type="SAM" id="MobiDB-lite"/>
    </source>
</evidence>
<sequence length="120" mass="13530">MPKYSLTKKQRKTEQEQGKHTNPPSSTCVHQHTNPKPLTMFLTYDSPTEIGLPEIPNCDREICRLISRRTGLISGLPGDQSTIFSDSCLIFITWLCIGTPFCANLSSLFIFMFSMLSITQ</sequence>
<reference evidence="3" key="1">
    <citation type="submission" date="2009-08" db="EMBL/GenBank/DDBJ databases">
        <authorList>
            <person name="Cheung F."/>
            <person name="Xiao Y."/>
            <person name="Chan A."/>
            <person name="Moskal W."/>
            <person name="Town C.D."/>
        </authorList>
    </citation>
    <scope>NUCLEOTIDE SEQUENCE</scope>
</reference>
<dbReference type="AlphaFoldDB" id="C6T597"/>
<keyword evidence="2" id="KW-1133">Transmembrane helix</keyword>
<organism evidence="3">
    <name type="scientific">Glycine max</name>
    <name type="common">Soybean</name>
    <name type="synonym">Glycine hispida</name>
    <dbReference type="NCBI Taxonomy" id="3847"/>
    <lineage>
        <taxon>Eukaryota</taxon>
        <taxon>Viridiplantae</taxon>
        <taxon>Streptophyta</taxon>
        <taxon>Embryophyta</taxon>
        <taxon>Tracheophyta</taxon>
        <taxon>Spermatophyta</taxon>
        <taxon>Magnoliopsida</taxon>
        <taxon>eudicotyledons</taxon>
        <taxon>Gunneridae</taxon>
        <taxon>Pentapetalae</taxon>
        <taxon>rosids</taxon>
        <taxon>fabids</taxon>
        <taxon>Fabales</taxon>
        <taxon>Fabaceae</taxon>
        <taxon>Papilionoideae</taxon>
        <taxon>50 kb inversion clade</taxon>
        <taxon>NPAAA clade</taxon>
        <taxon>indigoferoid/millettioid clade</taxon>
        <taxon>Phaseoleae</taxon>
        <taxon>Glycine</taxon>
        <taxon>Glycine subgen. Soja</taxon>
    </lineage>
</organism>
<feature type="transmembrane region" description="Helical" evidence="2">
    <location>
        <begin position="89"/>
        <end position="116"/>
    </location>
</feature>
<evidence type="ECO:0000313" key="3">
    <source>
        <dbReference type="EMBL" id="ACU16899.1"/>
    </source>
</evidence>
<accession>C6T597</accession>
<feature type="compositionally biased region" description="Basic residues" evidence="1">
    <location>
        <begin position="1"/>
        <end position="11"/>
    </location>
</feature>